<name>A0ABS9X8G4_9GAMM</name>
<comment type="caution">
    <text evidence="1">The sequence shown here is derived from an EMBL/GenBank/DDBJ whole genome shotgun (WGS) entry which is preliminary data.</text>
</comment>
<evidence type="ECO:0000313" key="2">
    <source>
        <dbReference type="Proteomes" id="UP001139646"/>
    </source>
</evidence>
<proteinExistence type="predicted"/>
<dbReference type="RefSeq" id="WP_242289268.1">
    <property type="nucleotide sequence ID" value="NZ_JAKKSL010000007.1"/>
</dbReference>
<dbReference type="EMBL" id="JAKKSL010000007">
    <property type="protein sequence ID" value="MCI2286077.1"/>
    <property type="molecule type" value="Genomic_DNA"/>
</dbReference>
<sequence>MSIAQGLGNSHLGFNSQYARQFRELLGCKIAWREDWQMFAVKFNEGVGLVMPMKL</sequence>
<protein>
    <recommendedName>
        <fullName evidence="3">HTH araC/xylS-type domain-containing protein</fullName>
    </recommendedName>
</protein>
<reference evidence="1" key="1">
    <citation type="submission" date="2022-01" db="EMBL/GenBank/DDBJ databases">
        <title>Colwellia maritima, isolated from seawater.</title>
        <authorList>
            <person name="Kristyanto S."/>
            <person name="Jung J."/>
            <person name="Jeon C.O."/>
        </authorList>
    </citation>
    <scope>NUCLEOTIDE SEQUENCE</scope>
    <source>
        <strain evidence="1">MSW7</strain>
    </source>
</reference>
<organism evidence="1 2">
    <name type="scientific">Colwellia maritima</name>
    <dbReference type="NCBI Taxonomy" id="2912588"/>
    <lineage>
        <taxon>Bacteria</taxon>
        <taxon>Pseudomonadati</taxon>
        <taxon>Pseudomonadota</taxon>
        <taxon>Gammaproteobacteria</taxon>
        <taxon>Alteromonadales</taxon>
        <taxon>Colwelliaceae</taxon>
        <taxon>Colwellia</taxon>
    </lineage>
</organism>
<keyword evidence="2" id="KW-1185">Reference proteome</keyword>
<dbReference type="Proteomes" id="UP001139646">
    <property type="component" value="Unassembled WGS sequence"/>
</dbReference>
<evidence type="ECO:0000313" key="1">
    <source>
        <dbReference type="EMBL" id="MCI2286077.1"/>
    </source>
</evidence>
<gene>
    <name evidence="1" type="ORF">L3081_24965</name>
</gene>
<accession>A0ABS9X8G4</accession>
<evidence type="ECO:0008006" key="3">
    <source>
        <dbReference type="Google" id="ProtNLM"/>
    </source>
</evidence>